<feature type="region of interest" description="Disordered" evidence="5">
    <location>
        <begin position="93"/>
        <end position="116"/>
    </location>
</feature>
<dbReference type="SUPFAM" id="SSF88946">
    <property type="entry name" value="Sigma2 domain of RNA polymerase sigma factors"/>
    <property type="match status" value="1"/>
</dbReference>
<evidence type="ECO:0000256" key="1">
    <source>
        <dbReference type="ARBA" id="ARBA00010641"/>
    </source>
</evidence>
<evidence type="ECO:0000256" key="3">
    <source>
        <dbReference type="ARBA" id="ARBA00023082"/>
    </source>
</evidence>
<dbReference type="Proteomes" id="UP001221686">
    <property type="component" value="Unassembled WGS sequence"/>
</dbReference>
<evidence type="ECO:0000256" key="2">
    <source>
        <dbReference type="ARBA" id="ARBA00023015"/>
    </source>
</evidence>
<dbReference type="PANTHER" id="PTHR43133:SF46">
    <property type="entry name" value="RNA POLYMERASE SIGMA-70 FACTOR ECF SUBFAMILY"/>
    <property type="match status" value="1"/>
</dbReference>
<keyword evidence="2" id="KW-0805">Transcription regulation</keyword>
<name>A0ABT5ECJ4_9BACT</name>
<dbReference type="InterPro" id="IPR007627">
    <property type="entry name" value="RNA_pol_sigma70_r2"/>
</dbReference>
<accession>A0ABT5ECJ4</accession>
<evidence type="ECO:0000256" key="5">
    <source>
        <dbReference type="SAM" id="MobiDB-lite"/>
    </source>
</evidence>
<sequence>MNAARMIAAALSGPLVDSAQASAADREFEAVYREHVGFVWRNLRRLGVPEPEIEDAAHEVFLVVLRRLPEFDGSAAITTWLYAITRGIASNRRRGDQRRQRRHAEVPEPGPAEGPAEWLERSQAAATVAQFLASLTPEQRVVFELFEIEGLRAHEVSAALDLNVNTVYTRLRAARSRFAAFVAALHGGAAGGSHG</sequence>
<feature type="domain" description="RNA polymerase sigma-70 region 2" evidence="6">
    <location>
        <begin position="32"/>
        <end position="98"/>
    </location>
</feature>
<evidence type="ECO:0000313" key="9">
    <source>
        <dbReference type="Proteomes" id="UP001221686"/>
    </source>
</evidence>
<feature type="domain" description="RNA polymerase sigma factor 70 region 4 type 2" evidence="7">
    <location>
        <begin position="129"/>
        <end position="177"/>
    </location>
</feature>
<dbReference type="PANTHER" id="PTHR43133">
    <property type="entry name" value="RNA POLYMERASE ECF-TYPE SIGMA FACTO"/>
    <property type="match status" value="1"/>
</dbReference>
<proteinExistence type="inferred from homology"/>
<feature type="compositionally biased region" description="Basic and acidic residues" evidence="5">
    <location>
        <begin position="93"/>
        <end position="106"/>
    </location>
</feature>
<dbReference type="InterPro" id="IPR013325">
    <property type="entry name" value="RNA_pol_sigma_r2"/>
</dbReference>
<evidence type="ECO:0000313" key="8">
    <source>
        <dbReference type="EMBL" id="MDC0723608.1"/>
    </source>
</evidence>
<dbReference type="InterPro" id="IPR013249">
    <property type="entry name" value="RNA_pol_sigma70_r4_t2"/>
</dbReference>
<comment type="similarity">
    <text evidence="1">Belongs to the sigma-70 factor family. ECF subfamily.</text>
</comment>
<dbReference type="NCBIfam" id="TIGR02937">
    <property type="entry name" value="sigma70-ECF"/>
    <property type="match status" value="1"/>
</dbReference>
<keyword evidence="3" id="KW-0731">Sigma factor</keyword>
<keyword evidence="4" id="KW-0804">Transcription</keyword>
<keyword evidence="9" id="KW-1185">Reference proteome</keyword>
<dbReference type="Gene3D" id="1.10.10.10">
    <property type="entry name" value="Winged helix-like DNA-binding domain superfamily/Winged helix DNA-binding domain"/>
    <property type="match status" value="1"/>
</dbReference>
<dbReference type="InterPro" id="IPR036388">
    <property type="entry name" value="WH-like_DNA-bd_sf"/>
</dbReference>
<organism evidence="8 9">
    <name type="scientific">Nannocystis bainbridge</name>
    <dbReference type="NCBI Taxonomy" id="2995303"/>
    <lineage>
        <taxon>Bacteria</taxon>
        <taxon>Pseudomonadati</taxon>
        <taxon>Myxococcota</taxon>
        <taxon>Polyangia</taxon>
        <taxon>Nannocystales</taxon>
        <taxon>Nannocystaceae</taxon>
        <taxon>Nannocystis</taxon>
    </lineage>
</organism>
<dbReference type="InterPro" id="IPR039425">
    <property type="entry name" value="RNA_pol_sigma-70-like"/>
</dbReference>
<dbReference type="InterPro" id="IPR013324">
    <property type="entry name" value="RNA_pol_sigma_r3/r4-like"/>
</dbReference>
<protein>
    <submittedName>
        <fullName evidence="8">Sigma-70 family RNA polymerase sigma factor</fullName>
    </submittedName>
</protein>
<reference evidence="8 9" key="1">
    <citation type="submission" date="2022-11" db="EMBL/GenBank/DDBJ databases">
        <title>Minimal conservation of predation-associated metabolite biosynthetic gene clusters underscores biosynthetic potential of Myxococcota including descriptions for ten novel species: Archangium lansinium sp. nov., Myxococcus landrumus sp. nov., Nannocystis bai.</title>
        <authorList>
            <person name="Ahearne A."/>
            <person name="Stevens C."/>
            <person name="Dowd S."/>
        </authorList>
    </citation>
    <scope>NUCLEOTIDE SEQUENCE [LARGE SCALE GENOMIC DNA]</scope>
    <source>
        <strain evidence="8 9">BB15-2</strain>
    </source>
</reference>
<dbReference type="SUPFAM" id="SSF88659">
    <property type="entry name" value="Sigma3 and sigma4 domains of RNA polymerase sigma factors"/>
    <property type="match status" value="1"/>
</dbReference>
<evidence type="ECO:0000259" key="6">
    <source>
        <dbReference type="Pfam" id="PF04542"/>
    </source>
</evidence>
<dbReference type="Pfam" id="PF04542">
    <property type="entry name" value="Sigma70_r2"/>
    <property type="match status" value="1"/>
</dbReference>
<comment type="caution">
    <text evidence="8">The sequence shown here is derived from an EMBL/GenBank/DDBJ whole genome shotgun (WGS) entry which is preliminary data.</text>
</comment>
<dbReference type="Gene3D" id="1.10.1740.10">
    <property type="match status" value="1"/>
</dbReference>
<evidence type="ECO:0000256" key="4">
    <source>
        <dbReference type="ARBA" id="ARBA00023163"/>
    </source>
</evidence>
<evidence type="ECO:0000259" key="7">
    <source>
        <dbReference type="Pfam" id="PF08281"/>
    </source>
</evidence>
<dbReference type="InterPro" id="IPR014284">
    <property type="entry name" value="RNA_pol_sigma-70_dom"/>
</dbReference>
<gene>
    <name evidence="8" type="ORF">POL25_42390</name>
</gene>
<dbReference type="Pfam" id="PF08281">
    <property type="entry name" value="Sigma70_r4_2"/>
    <property type="match status" value="1"/>
</dbReference>
<dbReference type="EMBL" id="JAQNDL010000005">
    <property type="protein sequence ID" value="MDC0723608.1"/>
    <property type="molecule type" value="Genomic_DNA"/>
</dbReference>